<dbReference type="EC" id="1.14.11.29" evidence="9"/>
<dbReference type="InParanoid" id="A0A7M7MD29"/>
<evidence type="ECO:0000256" key="8">
    <source>
        <dbReference type="ARBA" id="ARBA00023004"/>
    </source>
</evidence>
<dbReference type="Pfam" id="PF13640">
    <property type="entry name" value="2OG-FeII_Oxy_3"/>
    <property type="match status" value="1"/>
</dbReference>
<keyword evidence="7" id="KW-0560">Oxidoreductase</keyword>
<dbReference type="SUPFAM" id="SSF144232">
    <property type="entry name" value="HIT/MYND zinc finger-like"/>
    <property type="match status" value="1"/>
</dbReference>
<evidence type="ECO:0000256" key="6">
    <source>
        <dbReference type="ARBA" id="ARBA00022964"/>
    </source>
</evidence>
<dbReference type="InterPro" id="IPR005123">
    <property type="entry name" value="Oxoglu/Fe-dep_dioxygenase_dom"/>
</dbReference>
<sequence>MAQVRKVMSSKGETRLEQQRSKTPQYCHLCGHQQNLKRCAACKNAWYCCKEHQVTHWAAHKHVCRSYQQQQPDPQQQKSVPHSPLTPPEETPSEISPPHGIQSQAASQQAQNVTEPFVGDAELQSLVDELCSSQNEWIDSFDFPQQQQQQQHLDQQQQSQLQGQQLFQQHQIHNPITQPGIDWLENVKKQVITDMNRFGVCVVNNFLGPVRANEIYEETVQLYQQKDLFHQGQVVNAAGNEGVLVRGDHIAWLDGSETYCSSIRFLIRSLDSVVARCRYQGESTGEFGQYRITQRTKAMLACYPGGGTRYYKHVDNPNFDGRRITCIYYINKGWNAQRDGGVLRIYPETDRTHVASVEPNLDRLVMFWSDRRNPHEVLPSERIRFALTVWYFDDNELEMPKCLNGGAPNPTSHSNRFQPLTPFTYDSAPTTIAPSIDPQQQRQI</sequence>
<keyword evidence="4" id="KW-0862">Zinc</keyword>
<feature type="domain" description="Fe2OG dioxygenase" evidence="14">
    <location>
        <begin position="294"/>
        <end position="393"/>
    </location>
</feature>
<comment type="cofactor">
    <cofactor evidence="1">
        <name>L-ascorbate</name>
        <dbReference type="ChEBI" id="CHEBI:38290"/>
    </cofactor>
</comment>
<evidence type="ECO:0000256" key="12">
    <source>
        <dbReference type="SAM" id="MobiDB-lite"/>
    </source>
</evidence>
<keyword evidence="6" id="KW-0223">Dioxygenase</keyword>
<dbReference type="PANTHER" id="PTHR12907">
    <property type="entry name" value="EGL NINE HOMOLOG-RELATED"/>
    <property type="match status" value="1"/>
</dbReference>
<dbReference type="PANTHER" id="PTHR12907:SF26">
    <property type="entry name" value="HIF PROLYL HYDROXYLASE, ISOFORM C"/>
    <property type="match status" value="1"/>
</dbReference>
<dbReference type="InterPro" id="IPR002893">
    <property type="entry name" value="Znf_MYND"/>
</dbReference>
<comment type="catalytic activity">
    <reaction evidence="10">
        <text>L-prolyl-[hypoxia-inducible factor alpha subunit] + 2-oxoglutarate + O2 = trans-4-hydroxy-L-prolyl-[hypoxia-inducible factor alpha subunit] + succinate + CO2</text>
        <dbReference type="Rhea" id="RHEA:48400"/>
        <dbReference type="Rhea" id="RHEA-COMP:12093"/>
        <dbReference type="Rhea" id="RHEA-COMP:12094"/>
        <dbReference type="ChEBI" id="CHEBI:15379"/>
        <dbReference type="ChEBI" id="CHEBI:16526"/>
        <dbReference type="ChEBI" id="CHEBI:16810"/>
        <dbReference type="ChEBI" id="CHEBI:30031"/>
        <dbReference type="ChEBI" id="CHEBI:50342"/>
        <dbReference type="ChEBI" id="CHEBI:61965"/>
        <dbReference type="EC" id="1.14.11.29"/>
    </reaction>
</comment>
<dbReference type="InterPro" id="IPR044862">
    <property type="entry name" value="Pro_4_hyd_alph_FE2OG_OXY"/>
</dbReference>
<dbReference type="Gene3D" id="6.10.140.2220">
    <property type="match status" value="1"/>
</dbReference>
<dbReference type="GO" id="GO:0008198">
    <property type="term" value="F:ferrous iron binding"/>
    <property type="evidence" value="ECO:0007669"/>
    <property type="project" value="TreeGrafter"/>
</dbReference>
<keyword evidence="2" id="KW-0479">Metal-binding</keyword>
<evidence type="ECO:0000256" key="2">
    <source>
        <dbReference type="ARBA" id="ARBA00022723"/>
    </source>
</evidence>
<evidence type="ECO:0000256" key="1">
    <source>
        <dbReference type="ARBA" id="ARBA00001961"/>
    </source>
</evidence>
<dbReference type="OMA" id="DEKANLY"/>
<dbReference type="AlphaFoldDB" id="A0A7M7MD29"/>
<accession>A0A7M7MD29</accession>
<evidence type="ECO:0000256" key="5">
    <source>
        <dbReference type="ARBA" id="ARBA00022896"/>
    </source>
</evidence>
<dbReference type="FunCoup" id="A0A7M7MD29">
    <property type="interactions" value="1022"/>
</dbReference>
<evidence type="ECO:0000256" key="11">
    <source>
        <dbReference type="PROSITE-ProRule" id="PRU00134"/>
    </source>
</evidence>
<evidence type="ECO:0000256" key="10">
    <source>
        <dbReference type="ARBA" id="ARBA00049134"/>
    </source>
</evidence>
<dbReference type="PROSITE" id="PS51471">
    <property type="entry name" value="FE2OG_OXY"/>
    <property type="match status" value="1"/>
</dbReference>
<evidence type="ECO:0000259" key="13">
    <source>
        <dbReference type="PROSITE" id="PS50865"/>
    </source>
</evidence>
<keyword evidence="8" id="KW-0408">Iron</keyword>
<evidence type="ECO:0000256" key="9">
    <source>
        <dbReference type="ARBA" id="ARBA00039004"/>
    </source>
</evidence>
<evidence type="ECO:0000313" key="16">
    <source>
        <dbReference type="Proteomes" id="UP000594260"/>
    </source>
</evidence>
<dbReference type="RefSeq" id="XP_022667475.1">
    <property type="nucleotide sequence ID" value="XM_022811740.1"/>
</dbReference>
<dbReference type="Pfam" id="PF01753">
    <property type="entry name" value="zf-MYND"/>
    <property type="match status" value="1"/>
</dbReference>
<dbReference type="OrthoDB" id="76265at2759"/>
<dbReference type="EnsemblMetazoa" id="XM_022811740">
    <property type="protein sequence ID" value="XP_022667475"/>
    <property type="gene ID" value="LOC111252991"/>
</dbReference>
<feature type="compositionally biased region" description="Low complexity" evidence="12">
    <location>
        <begin position="68"/>
        <end position="83"/>
    </location>
</feature>
<protein>
    <recommendedName>
        <fullName evidence="9">hypoxia-inducible factor-proline dioxygenase</fullName>
        <ecNumber evidence="9">1.14.11.29</ecNumber>
    </recommendedName>
</protein>
<reference evidence="15" key="1">
    <citation type="submission" date="2021-01" db="UniProtKB">
        <authorList>
            <consortium name="EnsemblMetazoa"/>
        </authorList>
    </citation>
    <scope>IDENTIFICATION</scope>
</reference>
<feature type="region of interest" description="Disordered" evidence="12">
    <location>
        <begin position="68"/>
        <end position="113"/>
    </location>
</feature>
<dbReference type="InterPro" id="IPR051559">
    <property type="entry name" value="HIF_prolyl_hydroxylases"/>
</dbReference>
<evidence type="ECO:0000256" key="4">
    <source>
        <dbReference type="ARBA" id="ARBA00022833"/>
    </source>
</evidence>
<dbReference type="SMART" id="SM00702">
    <property type="entry name" value="P4Hc"/>
    <property type="match status" value="1"/>
</dbReference>
<keyword evidence="16" id="KW-1185">Reference proteome</keyword>
<organism evidence="15 16">
    <name type="scientific">Varroa destructor</name>
    <name type="common">Honeybee mite</name>
    <dbReference type="NCBI Taxonomy" id="109461"/>
    <lineage>
        <taxon>Eukaryota</taxon>
        <taxon>Metazoa</taxon>
        <taxon>Ecdysozoa</taxon>
        <taxon>Arthropoda</taxon>
        <taxon>Chelicerata</taxon>
        <taxon>Arachnida</taxon>
        <taxon>Acari</taxon>
        <taxon>Parasitiformes</taxon>
        <taxon>Mesostigmata</taxon>
        <taxon>Gamasina</taxon>
        <taxon>Dermanyssoidea</taxon>
        <taxon>Varroidae</taxon>
        <taxon>Varroa</taxon>
    </lineage>
</organism>
<feature type="domain" description="MYND-type" evidence="13">
    <location>
        <begin position="27"/>
        <end position="64"/>
    </location>
</feature>
<proteinExistence type="predicted"/>
<dbReference type="PROSITE" id="PS50865">
    <property type="entry name" value="ZF_MYND_2"/>
    <property type="match status" value="1"/>
</dbReference>
<dbReference type="PROSITE" id="PS01360">
    <property type="entry name" value="ZF_MYND_1"/>
    <property type="match status" value="1"/>
</dbReference>
<dbReference type="GO" id="GO:0008270">
    <property type="term" value="F:zinc ion binding"/>
    <property type="evidence" value="ECO:0007669"/>
    <property type="project" value="UniProtKB-KW"/>
</dbReference>
<evidence type="ECO:0000256" key="3">
    <source>
        <dbReference type="ARBA" id="ARBA00022771"/>
    </source>
</evidence>
<evidence type="ECO:0000259" key="14">
    <source>
        <dbReference type="PROSITE" id="PS51471"/>
    </source>
</evidence>
<dbReference type="Gene3D" id="2.60.120.620">
    <property type="entry name" value="q2cbj1_9rhob like domain"/>
    <property type="match status" value="1"/>
</dbReference>
<dbReference type="InterPro" id="IPR006620">
    <property type="entry name" value="Pro_4_hyd_alph"/>
</dbReference>
<keyword evidence="3 11" id="KW-0863">Zinc-finger</keyword>
<dbReference type="Proteomes" id="UP000594260">
    <property type="component" value="Unplaced"/>
</dbReference>
<feature type="compositionally biased region" description="Low complexity" evidence="12">
    <location>
        <begin position="93"/>
        <end position="111"/>
    </location>
</feature>
<dbReference type="GO" id="GO:0031418">
    <property type="term" value="F:L-ascorbic acid binding"/>
    <property type="evidence" value="ECO:0007669"/>
    <property type="project" value="UniProtKB-KW"/>
</dbReference>
<dbReference type="GO" id="GO:0160082">
    <property type="term" value="F:hypoxia-inducible factor-proline dioxygenase activity"/>
    <property type="evidence" value="ECO:0007669"/>
    <property type="project" value="UniProtKB-EC"/>
</dbReference>
<evidence type="ECO:0000313" key="15">
    <source>
        <dbReference type="EnsemblMetazoa" id="XP_022667475"/>
    </source>
</evidence>
<name>A0A7M7MD29_VARDE</name>
<feature type="region of interest" description="Disordered" evidence="12">
    <location>
        <begin position="144"/>
        <end position="165"/>
    </location>
</feature>
<keyword evidence="5" id="KW-0847">Vitamin C</keyword>
<dbReference type="GeneID" id="111252991"/>
<evidence type="ECO:0000256" key="7">
    <source>
        <dbReference type="ARBA" id="ARBA00023002"/>
    </source>
</evidence>
<dbReference type="KEGG" id="vde:111252991"/>
<dbReference type="GO" id="GO:0071456">
    <property type="term" value="P:cellular response to hypoxia"/>
    <property type="evidence" value="ECO:0007669"/>
    <property type="project" value="TreeGrafter"/>
</dbReference>
<feature type="compositionally biased region" description="Low complexity" evidence="12">
    <location>
        <begin position="145"/>
        <end position="165"/>
    </location>
</feature>